<dbReference type="EMBL" id="LVWI01000052">
    <property type="protein sequence ID" value="OKP84680.1"/>
    <property type="molecule type" value="Genomic_DNA"/>
</dbReference>
<evidence type="ECO:0000313" key="2">
    <source>
        <dbReference type="Proteomes" id="UP000186058"/>
    </source>
</evidence>
<sequence>MSAAKKTLVITLTVLGLLIVLTPIVYARIGTIVYAHRVKVYLTEEMGYARPEIASVKGKWTIKAPPFVVHVKFRDEPEVEYTYFAHAGVIQFSHEISRKGLDQGVTEKNLKHYVPLD</sequence>
<evidence type="ECO:0008006" key="3">
    <source>
        <dbReference type="Google" id="ProtNLM"/>
    </source>
</evidence>
<organism evidence="1 2">
    <name type="scientific">Paenibacillus helianthi</name>
    <dbReference type="NCBI Taxonomy" id="1349432"/>
    <lineage>
        <taxon>Bacteria</taxon>
        <taxon>Bacillati</taxon>
        <taxon>Bacillota</taxon>
        <taxon>Bacilli</taxon>
        <taxon>Bacillales</taxon>
        <taxon>Paenibacillaceae</taxon>
        <taxon>Paenibacillus</taxon>
    </lineage>
</organism>
<name>A0ABX3EKR2_9BACL</name>
<accession>A0ABX3EKR2</accession>
<keyword evidence="2" id="KW-1185">Reference proteome</keyword>
<dbReference type="Pfam" id="PF11337">
    <property type="entry name" value="DUF3139"/>
    <property type="match status" value="1"/>
</dbReference>
<evidence type="ECO:0000313" key="1">
    <source>
        <dbReference type="EMBL" id="OKP84680.1"/>
    </source>
</evidence>
<protein>
    <recommendedName>
        <fullName evidence="3">DUF3139 domain-containing protein</fullName>
    </recommendedName>
</protein>
<comment type="caution">
    <text evidence="1">The sequence shown here is derived from an EMBL/GenBank/DDBJ whole genome shotgun (WGS) entry which is preliminary data.</text>
</comment>
<proteinExistence type="predicted"/>
<dbReference type="RefSeq" id="WP_074108323.1">
    <property type="nucleotide sequence ID" value="NZ_LVWI01000052.1"/>
</dbReference>
<dbReference type="InterPro" id="IPR021486">
    <property type="entry name" value="DUF3139"/>
</dbReference>
<dbReference type="Proteomes" id="UP000186058">
    <property type="component" value="Unassembled WGS sequence"/>
</dbReference>
<reference evidence="1 2" key="1">
    <citation type="submission" date="2016-03" db="EMBL/GenBank/DDBJ databases">
        <authorList>
            <person name="Sant'Anna F.H."/>
            <person name="Ambrosini A."/>
            <person name="Souza R."/>
            <person name="Bach E."/>
            <person name="Fernandes G."/>
            <person name="Balsanelli E."/>
            <person name="Baura V.A."/>
            <person name="Souza E.M."/>
            <person name="Passaglia L."/>
        </authorList>
    </citation>
    <scope>NUCLEOTIDE SEQUENCE [LARGE SCALE GENOMIC DNA]</scope>
    <source>
        <strain evidence="1 2">P26E</strain>
    </source>
</reference>
<gene>
    <name evidence="1" type="ORF">A3844_19525</name>
</gene>